<accession>A0ABN8HI62</accession>
<dbReference type="EMBL" id="OW150024">
    <property type="protein sequence ID" value="CAH2031296.1"/>
    <property type="molecule type" value="Genomic_DNA"/>
</dbReference>
<dbReference type="RefSeq" id="WP_305732129.1">
    <property type="nucleotide sequence ID" value="NZ_OW150024.1"/>
</dbReference>
<dbReference type="PANTHER" id="PTHR46825:SF7">
    <property type="entry name" value="D-ALANYL-D-ALANINE CARBOXYPEPTIDASE"/>
    <property type="match status" value="1"/>
</dbReference>
<evidence type="ECO:0000313" key="3">
    <source>
        <dbReference type="EMBL" id="CAH2031296.1"/>
    </source>
</evidence>
<keyword evidence="4" id="KW-1185">Reference proteome</keyword>
<dbReference type="InterPro" id="IPR050491">
    <property type="entry name" value="AmpC-like"/>
</dbReference>
<feature type="chain" id="PRO_5046610800" evidence="1">
    <location>
        <begin position="19"/>
        <end position="406"/>
    </location>
</feature>
<feature type="signal peptide" evidence="1">
    <location>
        <begin position="1"/>
        <end position="18"/>
    </location>
</feature>
<gene>
    <name evidence="3" type="ORF">GEAMG1_1466</name>
</gene>
<dbReference type="SUPFAM" id="SSF56601">
    <property type="entry name" value="beta-lactamase/transpeptidase-like"/>
    <property type="match status" value="1"/>
</dbReference>
<evidence type="ECO:0000259" key="2">
    <source>
        <dbReference type="Pfam" id="PF00144"/>
    </source>
</evidence>
<dbReference type="Pfam" id="PF00144">
    <property type="entry name" value="Beta-lactamase"/>
    <property type="match status" value="1"/>
</dbReference>
<evidence type="ECO:0000256" key="1">
    <source>
        <dbReference type="SAM" id="SignalP"/>
    </source>
</evidence>
<dbReference type="PANTHER" id="PTHR46825">
    <property type="entry name" value="D-ALANYL-D-ALANINE-CARBOXYPEPTIDASE/ENDOPEPTIDASE AMPH"/>
    <property type="match status" value="1"/>
</dbReference>
<reference evidence="3 4" key="1">
    <citation type="submission" date="2022-03" db="EMBL/GenBank/DDBJ databases">
        <authorList>
            <person name="Koch H."/>
        </authorList>
    </citation>
    <scope>NUCLEOTIDE SEQUENCE [LARGE SCALE GENOMIC DNA]</scope>
    <source>
        <strain evidence="3 4">G1</strain>
    </source>
</reference>
<protein>
    <submittedName>
        <fullName evidence="3">D-alanyl-D-alanine carboxypeptidase</fullName>
    </submittedName>
</protein>
<name>A0ABN8HI62_9BACT</name>
<dbReference type="InterPro" id="IPR001466">
    <property type="entry name" value="Beta-lactam-related"/>
</dbReference>
<sequence>MYKIFKRIAIVVSSVLLAACGSDNQPQPNIVQQQLQDVLVSKYAAYTSANNLPENAGALVYIHTPNGVSVATAGFSSHVNENYHFRIASNTKTFTAAAIMLLDQQKRLNIDDHVTDTIPNKAIPYLPTSPSYQIPYKSSITIKQLLSHRAGVFDVTNDPVPPSSNAVYAGKTYVEEYIYKTLGDGDHQFTFDELVGVNAVNQLSYWPPDGGYHYSNTGYSLLAVIIERVTGQSYGQFIAETFFAPMGLNATSAPWSSNERALPQPFMRGFSNTGDGYRETTEDNMSANVAEGNIISTAADLATWIRTLLTGNGPVNKSQVARMITIPPGNEQKQYALGISRYADIGYGHTGAHMGYMSLSAYNPQDNLTVVVFLPFLDFTKVDKQGEFLLGLGKEARKIAGHMEPW</sequence>
<keyword evidence="3" id="KW-0378">Hydrolase</keyword>
<dbReference type="GO" id="GO:0004180">
    <property type="term" value="F:carboxypeptidase activity"/>
    <property type="evidence" value="ECO:0007669"/>
    <property type="project" value="UniProtKB-KW"/>
</dbReference>
<keyword evidence="3" id="KW-0121">Carboxypeptidase</keyword>
<organism evidence="3 4">
    <name type="scientific">Trichlorobacter ammonificans</name>
    <dbReference type="NCBI Taxonomy" id="2916410"/>
    <lineage>
        <taxon>Bacteria</taxon>
        <taxon>Pseudomonadati</taxon>
        <taxon>Thermodesulfobacteriota</taxon>
        <taxon>Desulfuromonadia</taxon>
        <taxon>Geobacterales</taxon>
        <taxon>Geobacteraceae</taxon>
        <taxon>Trichlorobacter</taxon>
    </lineage>
</organism>
<dbReference type="Proteomes" id="UP001295463">
    <property type="component" value="Chromosome"/>
</dbReference>
<evidence type="ECO:0000313" key="4">
    <source>
        <dbReference type="Proteomes" id="UP001295463"/>
    </source>
</evidence>
<dbReference type="InterPro" id="IPR012338">
    <property type="entry name" value="Beta-lactam/transpept-like"/>
</dbReference>
<proteinExistence type="predicted"/>
<feature type="domain" description="Beta-lactamase-related" evidence="2">
    <location>
        <begin position="64"/>
        <end position="373"/>
    </location>
</feature>
<keyword evidence="3" id="KW-0645">Protease</keyword>
<dbReference type="Gene3D" id="3.40.710.10">
    <property type="entry name" value="DD-peptidase/beta-lactamase superfamily"/>
    <property type="match status" value="1"/>
</dbReference>
<keyword evidence="1" id="KW-0732">Signal</keyword>
<dbReference type="PROSITE" id="PS51257">
    <property type="entry name" value="PROKAR_LIPOPROTEIN"/>
    <property type="match status" value="1"/>
</dbReference>